<sequence length="1538" mass="166794">MATKWAGAEGGLADHVRSQTEQCLAAYRVKPNLIEQDAGIELSNVEGGYGRKQLYELVQNAADAMVQTRGRIALVLANGNLYCANEGAPLTSSGIETLMASHISRKRDEEIGRFGLGFKSVLGISDTPEIISRDVSIRFDRGASEEMVRSINPGVPRTPVLRIGFPFDPSAEAASDTVLSELMEWATTVVRLPLKEGIDWLGAKLLEFPAEFLLFAEHVDGLDLRNDDTETGKSWRAQRDGSRVTLVAEGGKEVWNVFRVTHQPSPEARKDAGEISGRGRIDLAWAVPQKGRTRVGSFWSYFPTNSRTSLAGIVNAPFKTNEDRHDILDGLYNREVLTSVLPDLVSSNLAELVDDQDPGSILDILPSRGREQRSWADDAVNEPIMRAVAQVPCLPDMDGRLARPNKVKLQPGFLSEFSSWKPRWAAVDGRPSDWVHGSVDRTAERRAKAERLLVFADSKPRGVGEWLHDLAASAGVVGSQEAAKLAALIDSDAAEHMVEMRKAAFVLAADGTLKLPRPGLIFLPETGDETGPEYVHPAVAADAEAVGALVRLGIGRLDQLGRLRAQVARMRQSTVTGAMVEQLWNLTRGLPVNDAAKALTAGFGLAEIPVRTLARRVEQLGRVLLPGVLVPADGSRDGALAIDTAFHAADIALLRQLGASSEPPVGVPDKEEQWFADWTEAARSAYVEWQSGRGVKVTASKIRISAGTTVCGLDVAAQLSEDGRAALTTYVLRTSTTPWRLDSTSSADGSVMSFANPAVWWLKRHGVLETAYGRRSVTDAVASIPGIPDDLIPVARVTPEHASALELAEDIDARRWARILVNPWRFLDQEHVNRLYGYAAEAGAPTPDELGVTPSSGATLAAPSETYVTCTSADYDALVDNGYPAVLVENDRHVVMLIERWGLIDARAVISRKVLTAASGEPVALADKFPGIRAFVTSPQDVDLVPCSAISVELGTGDSAGVTVTDHDLLRDGERCVYFRDDMSDEVLLERLARELRLSLSAADQTKVHQIGVRGAASQLRRKVQAEKDENRKFVMLAGVDALEKEIPAGAKALAERRRGKKLTPDEIAGMARASRGASLLSRLAPAIEEKGVVLPKLSGGVQASTAVKELGLSPDYAGARVAAPAARFQVIGPVALPPLHDYQERVVTNVLELLKSGGKNRGIVALPTGSGKTRVAVESLIRFVKESETEPLIIWIAQSEELCEQAVDTWSYTWSALAPAGARLTISRLWGANDAAPAEDGAHLVVATDAKLLSLARKGNHEWLTNAEVVLVDEAHTSISKTYTELFKWLKRGAKERDRALLGLSASPYRGHNEEQTKGLINRYDANLLTDGVFDGDPHEVLQEMGILARVKHLELDGMMLTPEKARKTSEAESMHLDDYRIDLKAVAADHDRNKGILDSLEKLPTDMTALVFSASVQHAQVLAAVLANGGIPAASIDGYTPAPERRRLIQKFRTGEIRVLTNYNVLSQGFDAPKVGAVYVARPTFSPNRYQQMIGRGLRGPANGGSEEVLIVNVKDNIDAFGTQLAFHHFDGLWRR</sequence>
<name>A0A3S3BCL5_9NOCA</name>
<dbReference type="SUPFAM" id="SSF52540">
    <property type="entry name" value="P-loop containing nucleoside triphosphate hydrolases"/>
    <property type="match status" value="1"/>
</dbReference>
<dbReference type="PANTHER" id="PTHR47396">
    <property type="entry name" value="TYPE I RESTRICTION ENZYME ECOKI R PROTEIN"/>
    <property type="match status" value="1"/>
</dbReference>
<dbReference type="SMART" id="SM00487">
    <property type="entry name" value="DEXDc"/>
    <property type="match status" value="1"/>
</dbReference>
<organism evidence="3 4">
    <name type="scientific">Prescottella agglutinans</name>
    <dbReference type="NCBI Taxonomy" id="1644129"/>
    <lineage>
        <taxon>Bacteria</taxon>
        <taxon>Bacillati</taxon>
        <taxon>Actinomycetota</taxon>
        <taxon>Actinomycetes</taxon>
        <taxon>Mycobacteriales</taxon>
        <taxon>Nocardiaceae</taxon>
        <taxon>Prescottella</taxon>
    </lineage>
</organism>
<accession>A0A3S3BCL5</accession>
<comment type="caution">
    <text evidence="3">The sequence shown here is derived from an EMBL/GenBank/DDBJ whole genome shotgun (WGS) entry which is preliminary data.</text>
</comment>
<evidence type="ECO:0000313" key="4">
    <source>
        <dbReference type="Proteomes" id="UP000286208"/>
    </source>
</evidence>
<dbReference type="OrthoDB" id="9776021at2"/>
<keyword evidence="3" id="KW-0378">Hydrolase</keyword>
<protein>
    <submittedName>
        <fullName evidence="3">DEAD/DEAH box helicase</fullName>
    </submittedName>
</protein>
<dbReference type="PANTHER" id="PTHR47396:SF1">
    <property type="entry name" value="ATP-DEPENDENT HELICASE IRC3-RELATED"/>
    <property type="match status" value="1"/>
</dbReference>
<dbReference type="GO" id="GO:0016787">
    <property type="term" value="F:hydrolase activity"/>
    <property type="evidence" value="ECO:0007669"/>
    <property type="project" value="InterPro"/>
</dbReference>
<dbReference type="Gene3D" id="3.40.50.300">
    <property type="entry name" value="P-loop containing nucleotide triphosphate hydrolases"/>
    <property type="match status" value="2"/>
</dbReference>
<feature type="domain" description="Helicase ATP-binding" evidence="1">
    <location>
        <begin position="1154"/>
        <end position="1327"/>
    </location>
</feature>
<reference evidence="3 4" key="1">
    <citation type="submission" date="2018-11" db="EMBL/GenBank/DDBJ databases">
        <title>Rhodococcus spongicola sp. nov. and Rhodococcus xishaensis sp. nov. from marine sponges.</title>
        <authorList>
            <person name="Li L."/>
            <person name="Lin H.W."/>
        </authorList>
    </citation>
    <scope>NUCLEOTIDE SEQUENCE [LARGE SCALE GENOMIC DNA]</scope>
    <source>
        <strain evidence="3 4">CCTCC AB2014297</strain>
    </source>
</reference>
<keyword evidence="3" id="KW-0347">Helicase</keyword>
<dbReference type="Pfam" id="PF04851">
    <property type="entry name" value="ResIII"/>
    <property type="match status" value="1"/>
</dbReference>
<dbReference type="InterPro" id="IPR050742">
    <property type="entry name" value="Helicase_Restrict-Modif_Enz"/>
</dbReference>
<feature type="domain" description="Helicase C-terminal" evidence="2">
    <location>
        <begin position="1397"/>
        <end position="1535"/>
    </location>
</feature>
<dbReference type="GO" id="GO:0003677">
    <property type="term" value="F:DNA binding"/>
    <property type="evidence" value="ECO:0007669"/>
    <property type="project" value="InterPro"/>
</dbReference>
<keyword evidence="3" id="KW-0547">Nucleotide-binding</keyword>
<dbReference type="InterPro" id="IPR001650">
    <property type="entry name" value="Helicase_C-like"/>
</dbReference>
<dbReference type="InterPro" id="IPR027417">
    <property type="entry name" value="P-loop_NTPase"/>
</dbReference>
<keyword evidence="4" id="KW-1185">Reference proteome</keyword>
<dbReference type="InterPro" id="IPR036890">
    <property type="entry name" value="HATPase_C_sf"/>
</dbReference>
<dbReference type="EMBL" id="RKLP01000009">
    <property type="protein sequence ID" value="RVW08220.1"/>
    <property type="molecule type" value="Genomic_DNA"/>
</dbReference>
<evidence type="ECO:0000259" key="1">
    <source>
        <dbReference type="PROSITE" id="PS51192"/>
    </source>
</evidence>
<dbReference type="GO" id="GO:0005829">
    <property type="term" value="C:cytosol"/>
    <property type="evidence" value="ECO:0007669"/>
    <property type="project" value="TreeGrafter"/>
</dbReference>
<evidence type="ECO:0000259" key="2">
    <source>
        <dbReference type="PROSITE" id="PS51194"/>
    </source>
</evidence>
<gene>
    <name evidence="3" type="ORF">EGT67_17595</name>
</gene>
<dbReference type="Pfam" id="PF00271">
    <property type="entry name" value="Helicase_C"/>
    <property type="match status" value="1"/>
</dbReference>
<dbReference type="InterPro" id="IPR014001">
    <property type="entry name" value="Helicase_ATP-bd"/>
</dbReference>
<dbReference type="InterPro" id="IPR006935">
    <property type="entry name" value="Helicase/UvrB_N"/>
</dbReference>
<dbReference type="SUPFAM" id="SSF55874">
    <property type="entry name" value="ATPase domain of HSP90 chaperone/DNA topoisomerase II/histidine kinase"/>
    <property type="match status" value="1"/>
</dbReference>
<dbReference type="GO" id="GO:0005524">
    <property type="term" value="F:ATP binding"/>
    <property type="evidence" value="ECO:0007669"/>
    <property type="project" value="InterPro"/>
</dbReference>
<dbReference type="Proteomes" id="UP000286208">
    <property type="component" value="Unassembled WGS sequence"/>
</dbReference>
<dbReference type="NCBIfam" id="NF047352">
    <property type="entry name" value="P_loop_sacsin"/>
    <property type="match status" value="1"/>
</dbReference>
<keyword evidence="3" id="KW-0067">ATP-binding</keyword>
<evidence type="ECO:0000313" key="3">
    <source>
        <dbReference type="EMBL" id="RVW08220.1"/>
    </source>
</evidence>
<dbReference type="PROSITE" id="PS51192">
    <property type="entry name" value="HELICASE_ATP_BIND_1"/>
    <property type="match status" value="1"/>
</dbReference>
<dbReference type="PROSITE" id="PS51194">
    <property type="entry name" value="HELICASE_CTER"/>
    <property type="match status" value="1"/>
</dbReference>
<dbReference type="GO" id="GO:0004386">
    <property type="term" value="F:helicase activity"/>
    <property type="evidence" value="ECO:0007669"/>
    <property type="project" value="UniProtKB-KW"/>
</dbReference>
<dbReference type="SMART" id="SM00490">
    <property type="entry name" value="HELICc"/>
    <property type="match status" value="1"/>
</dbReference>
<proteinExistence type="predicted"/>